<gene>
    <name evidence="1" type="ORF">TNCV_354111</name>
</gene>
<dbReference type="AlphaFoldDB" id="A0A8X6W0Y6"/>
<accession>A0A8X6W0Y6</accession>
<protein>
    <recommendedName>
        <fullName evidence="3">Tc1-like transposase DDE domain-containing protein</fullName>
    </recommendedName>
</protein>
<dbReference type="EMBL" id="BMAU01021374">
    <property type="protein sequence ID" value="GFY26094.1"/>
    <property type="molecule type" value="Genomic_DNA"/>
</dbReference>
<evidence type="ECO:0000313" key="2">
    <source>
        <dbReference type="Proteomes" id="UP000887159"/>
    </source>
</evidence>
<proteinExistence type="predicted"/>
<keyword evidence="2" id="KW-1185">Reference proteome</keyword>
<evidence type="ECO:0008006" key="3">
    <source>
        <dbReference type="Google" id="ProtNLM"/>
    </source>
</evidence>
<comment type="caution">
    <text evidence="1">The sequence shown here is derived from an EMBL/GenBank/DDBJ whole genome shotgun (WGS) entry which is preliminary data.</text>
</comment>
<organism evidence="1 2">
    <name type="scientific">Trichonephila clavipes</name>
    <name type="common">Golden silk orbweaver</name>
    <name type="synonym">Nephila clavipes</name>
    <dbReference type="NCBI Taxonomy" id="2585209"/>
    <lineage>
        <taxon>Eukaryota</taxon>
        <taxon>Metazoa</taxon>
        <taxon>Ecdysozoa</taxon>
        <taxon>Arthropoda</taxon>
        <taxon>Chelicerata</taxon>
        <taxon>Arachnida</taxon>
        <taxon>Araneae</taxon>
        <taxon>Araneomorphae</taxon>
        <taxon>Entelegynae</taxon>
        <taxon>Araneoidea</taxon>
        <taxon>Nephilidae</taxon>
        <taxon>Trichonephila</taxon>
    </lineage>
</organism>
<dbReference type="GO" id="GO:0003676">
    <property type="term" value="F:nucleic acid binding"/>
    <property type="evidence" value="ECO:0007669"/>
    <property type="project" value="InterPro"/>
</dbReference>
<reference evidence="1" key="1">
    <citation type="submission" date="2020-08" db="EMBL/GenBank/DDBJ databases">
        <title>Multicomponent nature underlies the extraordinary mechanical properties of spider dragline silk.</title>
        <authorList>
            <person name="Kono N."/>
            <person name="Nakamura H."/>
            <person name="Mori M."/>
            <person name="Yoshida Y."/>
            <person name="Ohtoshi R."/>
            <person name="Malay A.D."/>
            <person name="Moran D.A.P."/>
            <person name="Tomita M."/>
            <person name="Numata K."/>
            <person name="Arakawa K."/>
        </authorList>
    </citation>
    <scope>NUCLEOTIDE SEQUENCE</scope>
</reference>
<name>A0A8X6W0Y6_TRICX</name>
<dbReference type="InterPro" id="IPR036397">
    <property type="entry name" value="RNaseH_sf"/>
</dbReference>
<sequence length="121" mass="13435">MDWPARSPDLNPIEHVWDFLGSRLAARTLPPKYAAEIYRLLVKTYGEASLSERSFCESFQSLKYVSLTSKTKNVGEDLCQAKKSKGVTYGDLGGHTIGPPLRIHRLGNSYSLLNSSVVVPH</sequence>
<dbReference type="Proteomes" id="UP000887159">
    <property type="component" value="Unassembled WGS sequence"/>
</dbReference>
<dbReference type="Gene3D" id="3.30.420.10">
    <property type="entry name" value="Ribonuclease H-like superfamily/Ribonuclease H"/>
    <property type="match status" value="1"/>
</dbReference>
<evidence type="ECO:0000313" key="1">
    <source>
        <dbReference type="EMBL" id="GFY26094.1"/>
    </source>
</evidence>